<evidence type="ECO:0000256" key="1">
    <source>
        <dbReference type="PIRNR" id="PIRNR004682"/>
    </source>
</evidence>
<reference evidence="2 3" key="1">
    <citation type="journal article" date="2024" name="Int. J. Syst. Evol. Microbiol.">
        <title>Virgibacillus tibetensis sp. nov., isolated from salt lake on the Tibetan Plateau of China.</title>
        <authorList>
            <person name="Phurbu D."/>
            <person name="Liu Z.-X."/>
            <person name="Wang R."/>
            <person name="Zheng Y.-Y."/>
            <person name="Liu H.-C."/>
            <person name="Zhou Y.-G."/>
            <person name="Yu Y.-J."/>
            <person name="Li A.-H."/>
        </authorList>
    </citation>
    <scope>NUCLEOTIDE SEQUENCE [LARGE SCALE GENOMIC DNA]</scope>
    <source>
        <strain evidence="2 3">C22-A2</strain>
    </source>
</reference>
<dbReference type="SUPFAM" id="SSF56784">
    <property type="entry name" value="HAD-like"/>
    <property type="match status" value="1"/>
</dbReference>
<organism evidence="2 3">
    <name type="scientific">Virgibacillus tibetensis</name>
    <dbReference type="NCBI Taxonomy" id="3042313"/>
    <lineage>
        <taxon>Bacteria</taxon>
        <taxon>Bacillati</taxon>
        <taxon>Bacillota</taxon>
        <taxon>Bacilli</taxon>
        <taxon>Bacillales</taxon>
        <taxon>Bacillaceae</taxon>
        <taxon>Virgibacillus</taxon>
    </lineage>
</organism>
<dbReference type="Proteomes" id="UP001335737">
    <property type="component" value="Unassembled WGS sequence"/>
</dbReference>
<dbReference type="InterPro" id="IPR023214">
    <property type="entry name" value="HAD_sf"/>
</dbReference>
<dbReference type="InterPro" id="IPR036412">
    <property type="entry name" value="HAD-like_sf"/>
</dbReference>
<dbReference type="GO" id="GO:0016787">
    <property type="term" value="F:hydrolase activity"/>
    <property type="evidence" value="ECO:0007669"/>
    <property type="project" value="UniProtKB-KW"/>
</dbReference>
<comment type="caution">
    <text evidence="2">The sequence shown here is derived from an EMBL/GenBank/DDBJ whole genome shotgun (WGS) entry which is preliminary data.</text>
</comment>
<evidence type="ECO:0000313" key="2">
    <source>
        <dbReference type="EMBL" id="MEC5425799.1"/>
    </source>
</evidence>
<dbReference type="EMBL" id="JARZFX010000019">
    <property type="protein sequence ID" value="MEC5425799.1"/>
    <property type="molecule type" value="Genomic_DNA"/>
</dbReference>
<dbReference type="PIRSF" id="PIRSF004682">
    <property type="entry name" value="GmhB"/>
    <property type="match status" value="1"/>
</dbReference>
<proteinExistence type="inferred from homology"/>
<keyword evidence="1" id="KW-0963">Cytoplasm</keyword>
<keyword evidence="1 2" id="KW-0378">Hydrolase</keyword>
<accession>A0ABU6KLK8</accession>
<sequence>MSNKRIIEAVFLDRDGTIGGDDTVHFPGSFELFPHSQELISKLKKDEIKVFSFTNQPGISEGKATSQEFIDELTKFGFDDTFICPHSHNEGCSCRKPNTGMLLKGAEKYKLNIENCIVIGDRWSDLVAASKANCIKILVKTGAGNSALNEHYDKIKDIDIEYIAENIKDAIDWLYRQFEIKDLSFSS</sequence>
<dbReference type="InterPro" id="IPR006549">
    <property type="entry name" value="HAD-SF_hydro_IIIA"/>
</dbReference>
<gene>
    <name evidence="2" type="ORF">QGM71_20235</name>
</gene>
<comment type="subcellular location">
    <subcellularLocation>
        <location evidence="1">Cytoplasm</location>
    </subcellularLocation>
</comment>
<protein>
    <recommendedName>
        <fullName evidence="1">D,D-heptose 1,7-bisphosphate phosphatase</fullName>
        <ecNumber evidence="1">3.1.3.-</ecNumber>
    </recommendedName>
</protein>
<dbReference type="RefSeq" id="WP_327609329.1">
    <property type="nucleotide sequence ID" value="NZ_JARZFX010000019.1"/>
</dbReference>
<dbReference type="Pfam" id="PF13242">
    <property type="entry name" value="Hydrolase_like"/>
    <property type="match status" value="1"/>
</dbReference>
<evidence type="ECO:0000313" key="3">
    <source>
        <dbReference type="Proteomes" id="UP001335737"/>
    </source>
</evidence>
<keyword evidence="3" id="KW-1185">Reference proteome</keyword>
<comment type="similarity">
    <text evidence="1">Belongs to the gmhB family.</text>
</comment>
<dbReference type="NCBIfam" id="TIGR01662">
    <property type="entry name" value="HAD-SF-IIIA"/>
    <property type="match status" value="1"/>
</dbReference>
<keyword evidence="1" id="KW-0119">Carbohydrate metabolism</keyword>
<dbReference type="PANTHER" id="PTHR42891:SF1">
    <property type="entry name" value="D-GLYCERO-BETA-D-MANNO-HEPTOSE-1,7-BISPHOSPHATE 7-PHOSPHATASE"/>
    <property type="match status" value="1"/>
</dbReference>
<dbReference type="Gene3D" id="3.40.50.1000">
    <property type="entry name" value="HAD superfamily/HAD-like"/>
    <property type="match status" value="1"/>
</dbReference>
<name>A0ABU6KLK8_9BACI</name>
<dbReference type="PANTHER" id="PTHR42891">
    <property type="entry name" value="D-GLYCERO-BETA-D-MANNO-HEPTOSE-1,7-BISPHOSPHATE 7-PHOSPHATASE"/>
    <property type="match status" value="1"/>
</dbReference>
<dbReference type="EC" id="3.1.3.-" evidence="1"/>
<dbReference type="InterPro" id="IPR004446">
    <property type="entry name" value="Heptose_bisP_phosphatase"/>
</dbReference>
<dbReference type="NCBIfam" id="NF005264">
    <property type="entry name" value="PRK06769.1"/>
    <property type="match status" value="1"/>
</dbReference>